<dbReference type="Gene3D" id="1.20.5.170">
    <property type="match status" value="1"/>
</dbReference>
<proteinExistence type="predicted"/>
<dbReference type="Gene3D" id="1.10.510.10">
    <property type="entry name" value="Transferase(Phosphotransferase) domain 1"/>
    <property type="match status" value="1"/>
</dbReference>
<evidence type="ECO:0000256" key="2">
    <source>
        <dbReference type="ARBA" id="ARBA00023242"/>
    </source>
</evidence>
<dbReference type="CDD" id="cd14688">
    <property type="entry name" value="bZIP_YAP"/>
    <property type="match status" value="1"/>
</dbReference>
<dbReference type="Proteomes" id="UP000789901">
    <property type="component" value="Unassembled WGS sequence"/>
</dbReference>
<organism evidence="4 5">
    <name type="scientific">Gigaspora margarita</name>
    <dbReference type="NCBI Taxonomy" id="4874"/>
    <lineage>
        <taxon>Eukaryota</taxon>
        <taxon>Fungi</taxon>
        <taxon>Fungi incertae sedis</taxon>
        <taxon>Mucoromycota</taxon>
        <taxon>Glomeromycotina</taxon>
        <taxon>Glomeromycetes</taxon>
        <taxon>Diversisporales</taxon>
        <taxon>Gigasporaceae</taxon>
        <taxon>Gigaspora</taxon>
    </lineage>
</organism>
<evidence type="ECO:0000313" key="5">
    <source>
        <dbReference type="Proteomes" id="UP000789901"/>
    </source>
</evidence>
<evidence type="ECO:0000313" key="4">
    <source>
        <dbReference type="EMBL" id="CAG8497938.1"/>
    </source>
</evidence>
<reference evidence="4 5" key="1">
    <citation type="submission" date="2021-06" db="EMBL/GenBank/DDBJ databases">
        <authorList>
            <person name="Kallberg Y."/>
            <person name="Tangrot J."/>
            <person name="Rosling A."/>
        </authorList>
    </citation>
    <scope>NUCLEOTIDE SEQUENCE [LARGE SCALE GENOMIC DNA]</scope>
    <source>
        <strain evidence="4 5">120-4 pot B 10/14</strain>
    </source>
</reference>
<keyword evidence="5" id="KW-1185">Reference proteome</keyword>
<dbReference type="SUPFAM" id="SSF57959">
    <property type="entry name" value="Leucine zipper domain"/>
    <property type="match status" value="1"/>
</dbReference>
<dbReference type="InterPro" id="IPR011009">
    <property type="entry name" value="Kinase-like_dom_sf"/>
</dbReference>
<dbReference type="PANTHER" id="PTHR40621">
    <property type="entry name" value="TRANSCRIPTION FACTOR KAPC-RELATED"/>
    <property type="match status" value="1"/>
</dbReference>
<accession>A0ABM8W139</accession>
<comment type="subcellular location">
    <subcellularLocation>
        <location evidence="1">Nucleus</location>
    </subcellularLocation>
</comment>
<name>A0ABM8W139_GIGMA</name>
<evidence type="ECO:0000256" key="1">
    <source>
        <dbReference type="ARBA" id="ARBA00004123"/>
    </source>
</evidence>
<gene>
    <name evidence="4" type="ORF">GMARGA_LOCUS2052</name>
</gene>
<feature type="coiled-coil region" evidence="3">
    <location>
        <begin position="47"/>
        <end position="88"/>
    </location>
</feature>
<sequence length="383" mass="43778">MSCSSLQTIQASIQNFGNYIKRGRKRLSTMPSNKKHMRNLTNQRAFRERRENYLRSLEIKVEKYEKAYAEQQNEIRLLKEEAAILKQRLSLFESYGFDSDFSITSSDDSKNLSPLSKNIYDLIINENKDTIELETFSIKEYDYSQFNAKKYIGNGGFSTIYSADFQGKTYALKSLNNNLCLDNGDNFKKISQEIFLGEREKVIPGTPKEYADLYINCWSSEPEKRPKLDGVLNDLKILSTETTGKFITNCIITDNQLLMQSASYSMQLSDKMPSNKKTNSCSVTDTINSDILLMSIEDKRVNRDVIINDHERIFMQDYSMFPINNDCSFSAQTSYPPLSNGNLPSFLQGFDKQLCSKNGAFSSTHSPTLIEPMDEIMNTLALS</sequence>
<keyword evidence="2" id="KW-0539">Nucleus</keyword>
<dbReference type="InterPro" id="IPR046347">
    <property type="entry name" value="bZIP_sf"/>
</dbReference>
<dbReference type="InterPro" id="IPR050936">
    <property type="entry name" value="AP-1-like"/>
</dbReference>
<dbReference type="PANTHER" id="PTHR40621:SF6">
    <property type="entry name" value="AP-1-LIKE TRANSCRIPTION FACTOR YAP1-RELATED"/>
    <property type="match status" value="1"/>
</dbReference>
<comment type="caution">
    <text evidence="4">The sequence shown here is derived from an EMBL/GenBank/DDBJ whole genome shotgun (WGS) entry which is preliminary data.</text>
</comment>
<protein>
    <submittedName>
        <fullName evidence="4">41276_t:CDS:1</fullName>
    </submittedName>
</protein>
<evidence type="ECO:0000256" key="3">
    <source>
        <dbReference type="SAM" id="Coils"/>
    </source>
</evidence>
<dbReference type="EMBL" id="CAJVQB010000605">
    <property type="protein sequence ID" value="CAG8497938.1"/>
    <property type="molecule type" value="Genomic_DNA"/>
</dbReference>
<keyword evidence="3" id="KW-0175">Coiled coil</keyword>
<dbReference type="SUPFAM" id="SSF56112">
    <property type="entry name" value="Protein kinase-like (PK-like)"/>
    <property type="match status" value="2"/>
</dbReference>